<proteinExistence type="predicted"/>
<name>A0ABQ6CN94_9HYPH</name>
<reference evidence="3" key="1">
    <citation type="journal article" date="2019" name="Int. J. Syst. Evol. Microbiol.">
        <title>The Global Catalogue of Microorganisms (GCM) 10K type strain sequencing project: providing services to taxonomists for standard genome sequencing and annotation.</title>
        <authorList>
            <consortium name="The Broad Institute Genomics Platform"/>
            <consortium name="The Broad Institute Genome Sequencing Center for Infectious Disease"/>
            <person name="Wu L."/>
            <person name="Ma J."/>
        </authorList>
    </citation>
    <scope>NUCLEOTIDE SEQUENCE [LARGE SCALE GENOMIC DNA]</scope>
    <source>
        <strain evidence="3">NBRC 101365</strain>
    </source>
</reference>
<feature type="region of interest" description="Disordered" evidence="1">
    <location>
        <begin position="1"/>
        <end position="84"/>
    </location>
</feature>
<keyword evidence="3" id="KW-1185">Reference proteome</keyword>
<protein>
    <submittedName>
        <fullName evidence="2">Uncharacterized protein</fullName>
    </submittedName>
</protein>
<evidence type="ECO:0000313" key="3">
    <source>
        <dbReference type="Proteomes" id="UP001156882"/>
    </source>
</evidence>
<dbReference type="EMBL" id="BSPC01000052">
    <property type="protein sequence ID" value="GLS21605.1"/>
    <property type="molecule type" value="Genomic_DNA"/>
</dbReference>
<organism evidence="2 3">
    <name type="scientific">Labrys miyagiensis</name>
    <dbReference type="NCBI Taxonomy" id="346912"/>
    <lineage>
        <taxon>Bacteria</taxon>
        <taxon>Pseudomonadati</taxon>
        <taxon>Pseudomonadota</taxon>
        <taxon>Alphaproteobacteria</taxon>
        <taxon>Hyphomicrobiales</taxon>
        <taxon>Xanthobacteraceae</taxon>
        <taxon>Labrys</taxon>
    </lineage>
</organism>
<gene>
    <name evidence="2" type="ORF">GCM10007874_46220</name>
</gene>
<evidence type="ECO:0000313" key="2">
    <source>
        <dbReference type="EMBL" id="GLS21605.1"/>
    </source>
</evidence>
<comment type="caution">
    <text evidence="2">The sequence shown here is derived from an EMBL/GenBank/DDBJ whole genome shotgun (WGS) entry which is preliminary data.</text>
</comment>
<dbReference type="Proteomes" id="UP001156882">
    <property type="component" value="Unassembled WGS sequence"/>
</dbReference>
<accession>A0ABQ6CN94</accession>
<sequence>MIGILDLDRDPRRRVETRGAGRRGEAGNGEPGKRGGNPQIDSHGSLPLHDGDLLPAPDLPGKGLPLSWVNAPGSMGFVSPAGTR</sequence>
<evidence type="ECO:0000256" key="1">
    <source>
        <dbReference type="SAM" id="MobiDB-lite"/>
    </source>
</evidence>
<feature type="compositionally biased region" description="Basic and acidic residues" evidence="1">
    <location>
        <begin position="1"/>
        <end position="25"/>
    </location>
</feature>